<dbReference type="EMBL" id="JABBFW010000025">
    <property type="protein sequence ID" value="NML17982.1"/>
    <property type="molecule type" value="Genomic_DNA"/>
</dbReference>
<dbReference type="GO" id="GO:0043565">
    <property type="term" value="F:sequence-specific DNA binding"/>
    <property type="evidence" value="ECO:0007669"/>
    <property type="project" value="InterPro"/>
</dbReference>
<dbReference type="InterPro" id="IPR014710">
    <property type="entry name" value="RmlC-like_jellyroll"/>
</dbReference>
<keyword evidence="6" id="KW-1185">Reference proteome</keyword>
<dbReference type="Pfam" id="PF02311">
    <property type="entry name" value="AraC_binding"/>
    <property type="match status" value="1"/>
</dbReference>
<dbReference type="AlphaFoldDB" id="A0A848FFC6"/>
<evidence type="ECO:0000313" key="6">
    <source>
        <dbReference type="Proteomes" id="UP000574067"/>
    </source>
</evidence>
<evidence type="ECO:0000256" key="3">
    <source>
        <dbReference type="ARBA" id="ARBA00023163"/>
    </source>
</evidence>
<dbReference type="InterPro" id="IPR018060">
    <property type="entry name" value="HTH_AraC"/>
</dbReference>
<gene>
    <name evidence="5" type="ORF">HHL10_23715</name>
</gene>
<dbReference type="RefSeq" id="WP_169162884.1">
    <property type="nucleotide sequence ID" value="NZ_JABBFW010000025.1"/>
</dbReference>
<name>A0A848FFC6_9BURK</name>
<keyword evidence="3" id="KW-0804">Transcription</keyword>
<dbReference type="PANTHER" id="PTHR43280:SF32">
    <property type="entry name" value="TRANSCRIPTIONAL REGULATORY PROTEIN"/>
    <property type="match status" value="1"/>
</dbReference>
<comment type="caution">
    <text evidence="5">The sequence shown here is derived from an EMBL/GenBank/DDBJ whole genome shotgun (WGS) entry which is preliminary data.</text>
</comment>
<dbReference type="PANTHER" id="PTHR43280">
    <property type="entry name" value="ARAC-FAMILY TRANSCRIPTIONAL REGULATOR"/>
    <property type="match status" value="1"/>
</dbReference>
<evidence type="ECO:0000256" key="2">
    <source>
        <dbReference type="ARBA" id="ARBA00023125"/>
    </source>
</evidence>
<dbReference type="SUPFAM" id="SSF46689">
    <property type="entry name" value="Homeodomain-like"/>
    <property type="match status" value="1"/>
</dbReference>
<protein>
    <submittedName>
        <fullName evidence="5">Helix-turn-helix domain-containing protein</fullName>
    </submittedName>
</protein>
<dbReference type="InterPro" id="IPR009057">
    <property type="entry name" value="Homeodomain-like_sf"/>
</dbReference>
<dbReference type="Proteomes" id="UP000574067">
    <property type="component" value="Unassembled WGS sequence"/>
</dbReference>
<dbReference type="InterPro" id="IPR047264">
    <property type="entry name" value="Cupin_HpaA-like_N"/>
</dbReference>
<reference evidence="5 6" key="1">
    <citation type="submission" date="2020-04" db="EMBL/GenBank/DDBJ databases">
        <title>Azohydromonas sp. isolated from soil.</title>
        <authorList>
            <person name="Dahal R.H."/>
        </authorList>
    </citation>
    <scope>NUCLEOTIDE SEQUENCE [LARGE SCALE GENOMIC DNA]</scope>
    <source>
        <strain evidence="5 6">G-1-1-14</strain>
    </source>
</reference>
<evidence type="ECO:0000259" key="4">
    <source>
        <dbReference type="PROSITE" id="PS01124"/>
    </source>
</evidence>
<evidence type="ECO:0000256" key="1">
    <source>
        <dbReference type="ARBA" id="ARBA00023015"/>
    </source>
</evidence>
<dbReference type="PROSITE" id="PS01124">
    <property type="entry name" value="HTH_ARAC_FAMILY_2"/>
    <property type="match status" value="1"/>
</dbReference>
<dbReference type="Pfam" id="PF12833">
    <property type="entry name" value="HTH_18"/>
    <property type="match status" value="1"/>
</dbReference>
<feature type="domain" description="HTH araC/xylS-type" evidence="4">
    <location>
        <begin position="192"/>
        <end position="290"/>
    </location>
</feature>
<sequence>MTTVPNFALYGHEAQPSWLDMVHVERIPVRSSLFNWEIEPHVHDALLQLLYVVAGGGEVFIDELKWPVRPPCLIVVPAHAVHGFHFQPDTDGHVITAAQRPLEAAVQAVAPELLPLLRRPAVLRVEVASRPAEALPPLFEAVERETRVHEAGQMAVGLSLLVALLVQVGRIGAAQPSDEEAVLRSRKARQVERFRALVEARFRERVSIEDYAQALGVSAGQLSRLCREVLGMSALDVVNARLVHEAQRELAYSLLSIKQIAAVLGFEDEAYFGRFFKKHTGHRPTAFRAMARQRLAAG</sequence>
<accession>A0A848FFC6</accession>
<dbReference type="InterPro" id="IPR003313">
    <property type="entry name" value="AraC-bd"/>
</dbReference>
<keyword evidence="2" id="KW-0238">DNA-binding</keyword>
<dbReference type="Gene3D" id="2.60.120.10">
    <property type="entry name" value="Jelly Rolls"/>
    <property type="match status" value="1"/>
</dbReference>
<organism evidence="5 6">
    <name type="scientific">Azohydromonas caseinilytica</name>
    <dbReference type="NCBI Taxonomy" id="2728836"/>
    <lineage>
        <taxon>Bacteria</taxon>
        <taxon>Pseudomonadati</taxon>
        <taxon>Pseudomonadota</taxon>
        <taxon>Betaproteobacteria</taxon>
        <taxon>Burkholderiales</taxon>
        <taxon>Sphaerotilaceae</taxon>
        <taxon>Azohydromonas</taxon>
    </lineage>
</organism>
<dbReference type="SMART" id="SM00342">
    <property type="entry name" value="HTH_ARAC"/>
    <property type="match status" value="1"/>
</dbReference>
<dbReference type="SUPFAM" id="SSF51182">
    <property type="entry name" value="RmlC-like cupins"/>
    <property type="match status" value="1"/>
</dbReference>
<dbReference type="Gene3D" id="1.10.10.60">
    <property type="entry name" value="Homeodomain-like"/>
    <property type="match status" value="1"/>
</dbReference>
<evidence type="ECO:0000313" key="5">
    <source>
        <dbReference type="EMBL" id="NML17982.1"/>
    </source>
</evidence>
<dbReference type="GO" id="GO:0003700">
    <property type="term" value="F:DNA-binding transcription factor activity"/>
    <property type="evidence" value="ECO:0007669"/>
    <property type="project" value="InterPro"/>
</dbReference>
<proteinExistence type="predicted"/>
<keyword evidence="1" id="KW-0805">Transcription regulation</keyword>
<dbReference type="InterPro" id="IPR011051">
    <property type="entry name" value="RmlC_Cupin_sf"/>
</dbReference>
<dbReference type="CDD" id="cd06999">
    <property type="entry name" value="cupin_HpaA-like_N"/>
    <property type="match status" value="1"/>
</dbReference>